<evidence type="ECO:0000313" key="2">
    <source>
        <dbReference type="Proteomes" id="UP000236449"/>
    </source>
</evidence>
<sequence length="162" mass="18292">MSDQVLKLVPKDKYFVPEINSAEKARDLLEGFFPDGEQAEVKFSDSVRFIDSGSNLEKITCSLCRKSTDINPFQENDIGTEWWYELDEILSSSPDLQALNVKMPCCGQYAAIQSVDFCGSASFSMFELCIWNPYSDDGISKVQLSELEGVLGCKLKQIWARY</sequence>
<proteinExistence type="predicted"/>
<gene>
    <name evidence="1" type="ORF">C1N32_21260</name>
</gene>
<name>A0A2J8HR21_VIBDI</name>
<protein>
    <submittedName>
        <fullName evidence="1">Uncharacterized protein</fullName>
    </submittedName>
</protein>
<accession>A0A2J8HR21</accession>
<organism evidence="1 2">
    <name type="scientific">Vibrio diazotrophicus</name>
    <dbReference type="NCBI Taxonomy" id="685"/>
    <lineage>
        <taxon>Bacteria</taxon>
        <taxon>Pseudomonadati</taxon>
        <taxon>Pseudomonadota</taxon>
        <taxon>Gammaproteobacteria</taxon>
        <taxon>Vibrionales</taxon>
        <taxon>Vibrionaceae</taxon>
        <taxon>Vibrio</taxon>
    </lineage>
</organism>
<dbReference type="Proteomes" id="UP000236449">
    <property type="component" value="Unassembled WGS sequence"/>
</dbReference>
<dbReference type="OrthoDB" id="7871924at2"/>
<comment type="caution">
    <text evidence="1">The sequence shown here is derived from an EMBL/GenBank/DDBJ whole genome shotgun (WGS) entry which is preliminary data.</text>
</comment>
<evidence type="ECO:0000313" key="1">
    <source>
        <dbReference type="EMBL" id="PNI00611.1"/>
    </source>
</evidence>
<dbReference type="AlphaFoldDB" id="A0A2J8HR21"/>
<reference evidence="1 2" key="1">
    <citation type="submission" date="2018-01" db="EMBL/GenBank/DDBJ databases">
        <title>Draft genome sequences of six Vibrio diazotrophicus strains isolated from deep-sea sediments of the Baltic Sea.</title>
        <authorList>
            <person name="Castillo D."/>
            <person name="Vandieken V."/>
            <person name="Chiang O."/>
            <person name="Middelboe M."/>
        </authorList>
    </citation>
    <scope>NUCLEOTIDE SEQUENCE [LARGE SCALE GENOMIC DNA]</scope>
    <source>
        <strain evidence="1 2">60.27F</strain>
    </source>
</reference>
<dbReference type="RefSeq" id="WP_102967345.1">
    <property type="nucleotide sequence ID" value="NZ_POSK01000029.1"/>
</dbReference>
<dbReference type="EMBL" id="POSK01000029">
    <property type="protein sequence ID" value="PNI00611.1"/>
    <property type="molecule type" value="Genomic_DNA"/>
</dbReference>